<dbReference type="RefSeq" id="WP_035078022.1">
    <property type="nucleotide sequence ID" value="NZ_JQGC01000001.1"/>
</dbReference>
<comment type="caution">
    <text evidence="6">The sequence shown here is derived from an EMBL/GenBank/DDBJ whole genome shotgun (WGS) entry which is preliminary data.</text>
</comment>
<dbReference type="AlphaFoldDB" id="A0A087M7H0"/>
<comment type="similarity">
    <text evidence="1">Belongs to the LysR transcriptional regulatory family.</text>
</comment>
<keyword evidence="4" id="KW-0804">Transcription</keyword>
<dbReference type="InterPro" id="IPR000847">
    <property type="entry name" value="LysR_HTH_N"/>
</dbReference>
<evidence type="ECO:0000256" key="3">
    <source>
        <dbReference type="ARBA" id="ARBA00023125"/>
    </source>
</evidence>
<dbReference type="InterPro" id="IPR058163">
    <property type="entry name" value="LysR-type_TF_proteobact-type"/>
</dbReference>
<keyword evidence="2" id="KW-0805">Transcription regulation</keyword>
<dbReference type="SUPFAM" id="SSF53850">
    <property type="entry name" value="Periplasmic binding protein-like II"/>
    <property type="match status" value="1"/>
</dbReference>
<accession>A0A087M7H0</accession>
<keyword evidence="3" id="KW-0238">DNA-binding</keyword>
<dbReference type="GO" id="GO:0006351">
    <property type="term" value="P:DNA-templated transcription"/>
    <property type="evidence" value="ECO:0007669"/>
    <property type="project" value="TreeGrafter"/>
</dbReference>
<name>A0A087M7H0_9HYPH</name>
<protein>
    <recommendedName>
        <fullName evidence="5">HTH lysR-type domain-containing protein</fullName>
    </recommendedName>
</protein>
<evidence type="ECO:0000256" key="1">
    <source>
        <dbReference type="ARBA" id="ARBA00009437"/>
    </source>
</evidence>
<dbReference type="PROSITE" id="PS50931">
    <property type="entry name" value="HTH_LYSR"/>
    <property type="match status" value="1"/>
</dbReference>
<evidence type="ECO:0000256" key="2">
    <source>
        <dbReference type="ARBA" id="ARBA00023015"/>
    </source>
</evidence>
<dbReference type="OrthoDB" id="8479357at2"/>
<evidence type="ECO:0000256" key="4">
    <source>
        <dbReference type="ARBA" id="ARBA00023163"/>
    </source>
</evidence>
<dbReference type="SUPFAM" id="SSF46785">
    <property type="entry name" value="Winged helix' DNA-binding domain"/>
    <property type="match status" value="1"/>
</dbReference>
<gene>
    <name evidence="6" type="ORF">JP75_01375</name>
</gene>
<dbReference type="PANTHER" id="PTHR30537:SF74">
    <property type="entry name" value="HTH-TYPE TRANSCRIPTIONAL REGULATOR TRPI"/>
    <property type="match status" value="1"/>
</dbReference>
<dbReference type="GO" id="GO:0003700">
    <property type="term" value="F:DNA-binding transcription factor activity"/>
    <property type="evidence" value="ECO:0007669"/>
    <property type="project" value="InterPro"/>
</dbReference>
<evidence type="ECO:0000313" key="7">
    <source>
        <dbReference type="Proteomes" id="UP000028981"/>
    </source>
</evidence>
<feature type="domain" description="HTH lysR-type" evidence="5">
    <location>
        <begin position="3"/>
        <end position="60"/>
    </location>
</feature>
<dbReference type="PANTHER" id="PTHR30537">
    <property type="entry name" value="HTH-TYPE TRANSCRIPTIONAL REGULATOR"/>
    <property type="match status" value="1"/>
</dbReference>
<keyword evidence="7" id="KW-1185">Reference proteome</keyword>
<dbReference type="FunFam" id="1.10.10.10:FF:000001">
    <property type="entry name" value="LysR family transcriptional regulator"/>
    <property type="match status" value="1"/>
</dbReference>
<dbReference type="GO" id="GO:0043565">
    <property type="term" value="F:sequence-specific DNA binding"/>
    <property type="evidence" value="ECO:0007669"/>
    <property type="project" value="TreeGrafter"/>
</dbReference>
<proteinExistence type="inferred from homology"/>
<dbReference type="InterPro" id="IPR036390">
    <property type="entry name" value="WH_DNA-bd_sf"/>
</dbReference>
<organism evidence="6 7">
    <name type="scientific">Devosia riboflavina</name>
    <dbReference type="NCBI Taxonomy" id="46914"/>
    <lineage>
        <taxon>Bacteria</taxon>
        <taxon>Pseudomonadati</taxon>
        <taxon>Pseudomonadota</taxon>
        <taxon>Alphaproteobacteria</taxon>
        <taxon>Hyphomicrobiales</taxon>
        <taxon>Devosiaceae</taxon>
        <taxon>Devosia</taxon>
    </lineage>
</organism>
<dbReference type="PRINTS" id="PR00039">
    <property type="entry name" value="HTHLYSR"/>
</dbReference>
<evidence type="ECO:0000313" key="6">
    <source>
        <dbReference type="EMBL" id="KFL32823.1"/>
    </source>
</evidence>
<dbReference type="STRING" id="46914.JP75_01375"/>
<dbReference type="InterPro" id="IPR036388">
    <property type="entry name" value="WH-like_DNA-bd_sf"/>
</dbReference>
<dbReference type="Gene3D" id="1.10.10.10">
    <property type="entry name" value="Winged helix-like DNA-binding domain superfamily/Winged helix DNA-binding domain"/>
    <property type="match status" value="1"/>
</dbReference>
<dbReference type="Pfam" id="PF03466">
    <property type="entry name" value="LysR_substrate"/>
    <property type="match status" value="1"/>
</dbReference>
<reference evidence="6 7" key="1">
    <citation type="submission" date="2014-08" db="EMBL/GenBank/DDBJ databases">
        <authorList>
            <person name="Hassan Y.I."/>
            <person name="Lepp D."/>
            <person name="Zhou T."/>
        </authorList>
    </citation>
    <scope>NUCLEOTIDE SEQUENCE [LARGE SCALE GENOMIC DNA]</scope>
    <source>
        <strain evidence="6 7">IFO13584</strain>
    </source>
</reference>
<dbReference type="Pfam" id="PF00126">
    <property type="entry name" value="HTH_1"/>
    <property type="match status" value="1"/>
</dbReference>
<sequence>MLHLLNAMRAFEVAARLGSIRRAAEELRVSDGAVSRHIKNLEDELGVPLFERGNRSLKLTPAAATFAATLTEALASINRGTEHLRALHDQSTIMLTAPDTFLLRWLVPRLQSLEKALGGVSVRITTWTREINPADRSIDIYVGVGKPLDIPGMIVSPVAPETFGPVISPMIVRGRTMDAAAIWQMPRLDIRWPPDMWTNWAREAGIVLPQRESVWYDSLSFSVQAAEAGQGVAIGPGPAIWDALEQNRLIAPLGMVMRSGYWFLAWREDRPNRMMQTVRRWFETEMARGLKFETDGGSQPSHARP</sequence>
<dbReference type="Gene3D" id="3.40.190.10">
    <property type="entry name" value="Periplasmic binding protein-like II"/>
    <property type="match status" value="2"/>
</dbReference>
<dbReference type="InterPro" id="IPR005119">
    <property type="entry name" value="LysR_subst-bd"/>
</dbReference>
<dbReference type="Proteomes" id="UP000028981">
    <property type="component" value="Unassembled WGS sequence"/>
</dbReference>
<evidence type="ECO:0000259" key="5">
    <source>
        <dbReference type="PROSITE" id="PS50931"/>
    </source>
</evidence>
<dbReference type="EMBL" id="JQGC01000001">
    <property type="protein sequence ID" value="KFL32823.1"/>
    <property type="molecule type" value="Genomic_DNA"/>
</dbReference>